<feature type="transmembrane region" description="Helical" evidence="3">
    <location>
        <begin position="44"/>
        <end position="66"/>
    </location>
</feature>
<dbReference type="GO" id="GO:0022857">
    <property type="term" value="F:transmembrane transporter activity"/>
    <property type="evidence" value="ECO:0007669"/>
    <property type="project" value="InterPro"/>
</dbReference>
<reference evidence="5" key="1">
    <citation type="journal article" date="2013" name="Environ. Microbiol.">
        <title>Microbiota from the distal guts of lean and obese adolescents exhibit partial functional redundancy besides clear differences in community structure.</title>
        <authorList>
            <person name="Ferrer M."/>
            <person name="Ruiz A."/>
            <person name="Lanza F."/>
            <person name="Haange S.B."/>
            <person name="Oberbach A."/>
            <person name="Till H."/>
            <person name="Bargiela R."/>
            <person name="Campoy C."/>
            <person name="Segura M.T."/>
            <person name="Richter M."/>
            <person name="von Bergen M."/>
            <person name="Seifert J."/>
            <person name="Suarez A."/>
        </authorList>
    </citation>
    <scope>NUCLEOTIDE SEQUENCE</scope>
</reference>
<dbReference type="InterPro" id="IPR036259">
    <property type="entry name" value="MFS_trans_sf"/>
</dbReference>
<accession>K1S704</accession>
<organism evidence="5">
    <name type="scientific">human gut metagenome</name>
    <dbReference type="NCBI Taxonomy" id="408170"/>
    <lineage>
        <taxon>unclassified sequences</taxon>
        <taxon>metagenomes</taxon>
        <taxon>organismal metagenomes</taxon>
    </lineage>
</organism>
<keyword evidence="3" id="KW-1133">Transmembrane helix</keyword>
<keyword evidence="2" id="KW-1003">Cell membrane</keyword>
<feature type="non-terminal residue" evidence="5">
    <location>
        <position position="239"/>
    </location>
</feature>
<evidence type="ECO:0000256" key="3">
    <source>
        <dbReference type="SAM" id="Phobius"/>
    </source>
</evidence>
<evidence type="ECO:0000256" key="1">
    <source>
        <dbReference type="ARBA" id="ARBA00004429"/>
    </source>
</evidence>
<dbReference type="AlphaFoldDB" id="K1S704"/>
<dbReference type="InterPro" id="IPR020846">
    <property type="entry name" value="MFS_dom"/>
</dbReference>
<feature type="domain" description="Major facilitator superfamily (MFS) profile" evidence="4">
    <location>
        <begin position="6"/>
        <end position="239"/>
    </location>
</feature>
<evidence type="ECO:0000259" key="4">
    <source>
        <dbReference type="PROSITE" id="PS50850"/>
    </source>
</evidence>
<proteinExistence type="predicted"/>
<dbReference type="InterPro" id="IPR050375">
    <property type="entry name" value="MFS_TsgA-like"/>
</dbReference>
<evidence type="ECO:0000313" key="5">
    <source>
        <dbReference type="EMBL" id="EKC51259.1"/>
    </source>
</evidence>
<comment type="caution">
    <text evidence="5">The sequence shown here is derived from an EMBL/GenBank/DDBJ whole genome shotgun (WGS) entry which is preliminary data.</text>
</comment>
<feature type="transmembrane region" description="Helical" evidence="3">
    <location>
        <begin position="78"/>
        <end position="97"/>
    </location>
</feature>
<dbReference type="InterPro" id="IPR011701">
    <property type="entry name" value="MFS"/>
</dbReference>
<dbReference type="EMBL" id="AJWY01011977">
    <property type="protein sequence ID" value="EKC51259.1"/>
    <property type="molecule type" value="Genomic_DNA"/>
</dbReference>
<feature type="transmembrane region" description="Helical" evidence="3">
    <location>
        <begin position="203"/>
        <end position="222"/>
    </location>
</feature>
<dbReference type="Pfam" id="PF07690">
    <property type="entry name" value="MFS_1"/>
    <property type="match status" value="1"/>
</dbReference>
<dbReference type="PANTHER" id="PTHR43702">
    <property type="entry name" value="L-FUCOSE-PROTON SYMPORTER"/>
    <property type="match status" value="1"/>
</dbReference>
<dbReference type="SUPFAM" id="SSF103473">
    <property type="entry name" value="MFS general substrate transporter"/>
    <property type="match status" value="1"/>
</dbReference>
<feature type="transmembrane region" description="Helical" evidence="3">
    <location>
        <begin position="7"/>
        <end position="24"/>
    </location>
</feature>
<dbReference type="Gene3D" id="1.20.1250.20">
    <property type="entry name" value="MFS general substrate transporter like domains"/>
    <property type="match status" value="1"/>
</dbReference>
<keyword evidence="3" id="KW-0812">Transmembrane</keyword>
<name>K1S704_9ZZZZ</name>
<dbReference type="PROSITE" id="PS50850">
    <property type="entry name" value="MFS"/>
    <property type="match status" value="1"/>
</dbReference>
<feature type="transmembrane region" description="Helical" evidence="3">
    <location>
        <begin position="164"/>
        <end position="182"/>
    </location>
</feature>
<sequence>MTRNTRTLRLLVPTMLTFFTMGFVDSVGIATNYIKDDFALSDTLANLCPSMVFFWFLVCSVPTGMLMNRIGRARTVRLSVAVTALALLAPVIDYSFATMMVSFSLLGIGNALMQVSLNPLVSSVVTGDRLASTLTFGQFVKAIASFVAPLIAAWGVLHCASWRILFPVFAAIAVIALVYMSLTRFPEASGMRRSSTFGACFALLREPFILLAFLGILCHVGIDVGTNVTAPKLLIERLG</sequence>
<gene>
    <name evidence="5" type="ORF">LEA_17496</name>
</gene>
<dbReference type="GO" id="GO:0005886">
    <property type="term" value="C:plasma membrane"/>
    <property type="evidence" value="ECO:0007669"/>
    <property type="project" value="UniProtKB-SubCell"/>
</dbReference>
<comment type="subcellular location">
    <subcellularLocation>
        <location evidence="1">Cell inner membrane</location>
        <topology evidence="1">Multi-pass membrane protein</topology>
    </subcellularLocation>
</comment>
<dbReference type="PANTHER" id="PTHR43702:SF3">
    <property type="entry name" value="PROTEIN TSGA"/>
    <property type="match status" value="1"/>
</dbReference>
<protein>
    <submittedName>
        <fullName evidence="5">Glucose/galactose transporter</fullName>
    </submittedName>
</protein>
<feature type="transmembrane region" description="Helical" evidence="3">
    <location>
        <begin position="139"/>
        <end position="158"/>
    </location>
</feature>
<evidence type="ECO:0000256" key="2">
    <source>
        <dbReference type="ARBA" id="ARBA00022475"/>
    </source>
</evidence>
<keyword evidence="3" id="KW-0472">Membrane</keyword>